<proteinExistence type="predicted"/>
<dbReference type="InterPro" id="IPR051127">
    <property type="entry name" value="Fungal_SecMet_Regulators"/>
</dbReference>
<evidence type="ECO:0000256" key="1">
    <source>
        <dbReference type="ARBA" id="ARBA00023015"/>
    </source>
</evidence>
<keyword evidence="1" id="KW-0805">Transcription regulation</keyword>
<feature type="region of interest" description="Disordered" evidence="4">
    <location>
        <begin position="340"/>
        <end position="375"/>
    </location>
</feature>
<evidence type="ECO:0000256" key="4">
    <source>
        <dbReference type="SAM" id="MobiDB-lite"/>
    </source>
</evidence>
<keyword evidence="2" id="KW-0804">Transcription</keyword>
<accession>A0ABR4EXG7</accession>
<reference evidence="6 7" key="1">
    <citation type="submission" date="2024-03" db="EMBL/GenBank/DDBJ databases">
        <title>A high-quality draft genome sequence of Diaporthe vaccinii, a causative agent of upright dieback and viscid rot disease in cranberry plants.</title>
        <authorList>
            <person name="Sarrasin M."/>
            <person name="Lang B.F."/>
            <person name="Burger G."/>
        </authorList>
    </citation>
    <scope>NUCLEOTIDE SEQUENCE [LARGE SCALE GENOMIC DNA]</scope>
    <source>
        <strain evidence="6 7">IS7</strain>
    </source>
</reference>
<dbReference type="CDD" id="cd12148">
    <property type="entry name" value="fungal_TF_MHR"/>
    <property type="match status" value="1"/>
</dbReference>
<evidence type="ECO:0008006" key="8">
    <source>
        <dbReference type="Google" id="ProtNLM"/>
    </source>
</evidence>
<evidence type="ECO:0000256" key="5">
    <source>
        <dbReference type="SAM" id="Phobius"/>
    </source>
</evidence>
<keyword evidence="7" id="KW-1185">Reference proteome</keyword>
<comment type="caution">
    <text evidence="6">The sequence shown here is derived from an EMBL/GenBank/DDBJ whole genome shotgun (WGS) entry which is preliminary data.</text>
</comment>
<gene>
    <name evidence="6" type="ORF">FJTKL_06150</name>
</gene>
<evidence type="ECO:0000313" key="6">
    <source>
        <dbReference type="EMBL" id="KAL2287150.1"/>
    </source>
</evidence>
<feature type="compositionally biased region" description="Polar residues" evidence="4">
    <location>
        <begin position="346"/>
        <end position="371"/>
    </location>
</feature>
<keyword evidence="5" id="KW-0472">Membrane</keyword>
<name>A0ABR4EXG7_9PEZI</name>
<evidence type="ECO:0000256" key="2">
    <source>
        <dbReference type="ARBA" id="ARBA00023163"/>
    </source>
</evidence>
<dbReference type="PANTHER" id="PTHR47424:SF9">
    <property type="entry name" value="TAH-2"/>
    <property type="match status" value="1"/>
</dbReference>
<dbReference type="PANTHER" id="PTHR47424">
    <property type="entry name" value="REGULATORY PROTEIN GAL4"/>
    <property type="match status" value="1"/>
</dbReference>
<feature type="transmembrane region" description="Helical" evidence="5">
    <location>
        <begin position="232"/>
        <end position="256"/>
    </location>
</feature>
<keyword evidence="5" id="KW-0812">Transmembrane</keyword>
<keyword evidence="5" id="KW-1133">Transmembrane helix</keyword>
<protein>
    <recommendedName>
        <fullName evidence="8">Transcription factor domain-containing protein</fullName>
    </recommendedName>
</protein>
<evidence type="ECO:0000256" key="3">
    <source>
        <dbReference type="ARBA" id="ARBA00023242"/>
    </source>
</evidence>
<sequence length="443" mass="48241">MYLGVAAKSADILGLHAAAKHKHTSKAEQDSRLRVAKSIRVFDIICSSILGRRGSASSLRSVDVTSGDIEQEDNISCHRALALRATYESCSILETVVGKFADDGVLESSSAEHFLQLLQEWSQVLPVSLRQRPQKGDTPLQDDPGYREKMIANVHVAGTYYFGIILVTRQFLIQHVMPQLHGHASKAKEGQRQNNQLGNKGADAVADLSRSCIGAATYMAQMCWEAVDAGVFMGNMCIIKAWIFAAGLVLGFALLVDDSSDTEAREAFRGSQHVLSIIGRLSAQARQYHRILCAFSDAIDNYKRQMRRERNGSGVPYVEQILSYDFASAASAQKQDTGVFDGYDRSANSGDTGQGQSQISLGRGTGISQLPTPDFNMDDNPAGEAGLWDGSDSLSSITMSEFLPDQWSSPADNELMLRILWDGYTMSFDDPLQQVGAPGNTAV</sequence>
<evidence type="ECO:0000313" key="7">
    <source>
        <dbReference type="Proteomes" id="UP001600888"/>
    </source>
</evidence>
<dbReference type="EMBL" id="JBAWTH010000021">
    <property type="protein sequence ID" value="KAL2287150.1"/>
    <property type="molecule type" value="Genomic_DNA"/>
</dbReference>
<dbReference type="Proteomes" id="UP001600888">
    <property type="component" value="Unassembled WGS sequence"/>
</dbReference>
<keyword evidence="3" id="KW-0539">Nucleus</keyword>
<organism evidence="6 7">
    <name type="scientific">Diaporthe vaccinii</name>
    <dbReference type="NCBI Taxonomy" id="105482"/>
    <lineage>
        <taxon>Eukaryota</taxon>
        <taxon>Fungi</taxon>
        <taxon>Dikarya</taxon>
        <taxon>Ascomycota</taxon>
        <taxon>Pezizomycotina</taxon>
        <taxon>Sordariomycetes</taxon>
        <taxon>Sordariomycetidae</taxon>
        <taxon>Diaporthales</taxon>
        <taxon>Diaporthaceae</taxon>
        <taxon>Diaporthe</taxon>
        <taxon>Diaporthe eres species complex</taxon>
    </lineage>
</organism>